<comment type="caution">
    <text evidence="3">The sequence shown here is derived from an EMBL/GenBank/DDBJ whole genome shotgun (WGS) entry which is preliminary data.</text>
</comment>
<sequence>MTSDTRELAATTDAAPGSATDAAPDAAPDAAADATAATTAGEGVTLPTGDGSGHADTGRRSALPLLLRQLLPGLVVCFTVLRMVKPVDDPDTFWHIAAGDRLRETWSFSGPDPWSTMSTQPWRLHEWLPELVMSWAQQAFGLPGVSWLLPAGAAAVVLCFWVVVRRQAPLLVSAIVLVVATVALSGSLSLRPHLVSFALAAVTTGAWLATRRDLKPRWWLVPLTWVWACSHGMWFVGVAIGVVTLVGLFLDGSVRGRAWLRLALVPLGSVAAAAVTPVGPELLVAPFSVREYAKFVTEWRSPSLTDAAFVAFLVVAAVTLLVWSRDRRRTPWTEILLVGLATGFSLLYVRTIAVGAAVIAPLAALTVARVVRLPREPIARREVALTLGLAAAALAVAALLAPSRGAQPEWGPNDLDSQIAALPAGTVLCNDYGSGGWLIWKHPNVRPAIDGRTEVYAVTHVESYMTFQSAATGWDDYLDRTGCRWALVPKDLPVAEALVRQTFWTVAARGSTYLLLKAPTP</sequence>
<gene>
    <name evidence="3" type="ORF">ACFQ2V_02110</name>
</gene>
<keyword evidence="4" id="KW-1185">Reference proteome</keyword>
<evidence type="ECO:0000256" key="1">
    <source>
        <dbReference type="SAM" id="MobiDB-lite"/>
    </source>
</evidence>
<name>A0ABW3MQY6_9MICO</name>
<organism evidence="3 4">
    <name type="scientific">Terrabacter terrigena</name>
    <dbReference type="NCBI Taxonomy" id="574718"/>
    <lineage>
        <taxon>Bacteria</taxon>
        <taxon>Bacillati</taxon>
        <taxon>Actinomycetota</taxon>
        <taxon>Actinomycetes</taxon>
        <taxon>Micrococcales</taxon>
        <taxon>Intrasporangiaceae</taxon>
        <taxon>Terrabacter</taxon>
    </lineage>
</organism>
<evidence type="ECO:0000313" key="4">
    <source>
        <dbReference type="Proteomes" id="UP001597046"/>
    </source>
</evidence>
<dbReference type="EMBL" id="JBHTKH010000001">
    <property type="protein sequence ID" value="MFD1053086.1"/>
    <property type="molecule type" value="Genomic_DNA"/>
</dbReference>
<reference evidence="4" key="1">
    <citation type="journal article" date="2019" name="Int. J. Syst. Evol. Microbiol.">
        <title>The Global Catalogue of Microorganisms (GCM) 10K type strain sequencing project: providing services to taxonomists for standard genome sequencing and annotation.</title>
        <authorList>
            <consortium name="The Broad Institute Genomics Platform"/>
            <consortium name="The Broad Institute Genome Sequencing Center for Infectious Disease"/>
            <person name="Wu L."/>
            <person name="Ma J."/>
        </authorList>
    </citation>
    <scope>NUCLEOTIDE SEQUENCE [LARGE SCALE GENOMIC DNA]</scope>
    <source>
        <strain evidence="4">CCUG 57508</strain>
    </source>
</reference>
<protein>
    <recommendedName>
        <fullName evidence="5">Dolichyl-phosphate-mannose-protein mannosyltransferase</fullName>
    </recommendedName>
</protein>
<feature type="transmembrane region" description="Helical" evidence="2">
    <location>
        <begin position="262"/>
        <end position="284"/>
    </location>
</feature>
<feature type="region of interest" description="Disordered" evidence="1">
    <location>
        <begin position="1"/>
        <end position="57"/>
    </location>
</feature>
<proteinExistence type="predicted"/>
<feature type="transmembrane region" description="Helical" evidence="2">
    <location>
        <begin position="335"/>
        <end position="363"/>
    </location>
</feature>
<feature type="compositionally biased region" description="Low complexity" evidence="1">
    <location>
        <begin position="9"/>
        <end position="40"/>
    </location>
</feature>
<evidence type="ECO:0000313" key="3">
    <source>
        <dbReference type="EMBL" id="MFD1053086.1"/>
    </source>
</evidence>
<dbReference type="Proteomes" id="UP001597046">
    <property type="component" value="Unassembled WGS sequence"/>
</dbReference>
<feature type="transmembrane region" description="Helical" evidence="2">
    <location>
        <begin position="304"/>
        <end position="323"/>
    </location>
</feature>
<feature type="transmembrane region" description="Helical" evidence="2">
    <location>
        <begin position="170"/>
        <end position="190"/>
    </location>
</feature>
<accession>A0ABW3MQY6</accession>
<keyword evidence="2" id="KW-0812">Transmembrane</keyword>
<keyword evidence="2" id="KW-0472">Membrane</keyword>
<dbReference type="RefSeq" id="WP_386050317.1">
    <property type="nucleotide sequence ID" value="NZ_JBHTKH010000001.1"/>
</dbReference>
<feature type="transmembrane region" description="Helical" evidence="2">
    <location>
        <begin position="383"/>
        <end position="401"/>
    </location>
</feature>
<feature type="transmembrane region" description="Helical" evidence="2">
    <location>
        <begin position="140"/>
        <end position="163"/>
    </location>
</feature>
<keyword evidence="2" id="KW-1133">Transmembrane helix</keyword>
<evidence type="ECO:0008006" key="5">
    <source>
        <dbReference type="Google" id="ProtNLM"/>
    </source>
</evidence>
<feature type="transmembrane region" description="Helical" evidence="2">
    <location>
        <begin position="225"/>
        <end position="250"/>
    </location>
</feature>
<evidence type="ECO:0000256" key="2">
    <source>
        <dbReference type="SAM" id="Phobius"/>
    </source>
</evidence>
<feature type="transmembrane region" description="Helical" evidence="2">
    <location>
        <begin position="65"/>
        <end position="84"/>
    </location>
</feature>